<dbReference type="InterPro" id="IPR009081">
    <property type="entry name" value="PP-bd_ACP"/>
</dbReference>
<dbReference type="Gene3D" id="3.30.559.10">
    <property type="entry name" value="Chloramphenicol acetyltransferase-like domain"/>
    <property type="match status" value="1"/>
</dbReference>
<dbReference type="InterPro" id="IPR014031">
    <property type="entry name" value="Ketoacyl_synth_C"/>
</dbReference>
<dbReference type="Gene3D" id="3.40.47.10">
    <property type="match status" value="1"/>
</dbReference>
<dbReference type="Proteomes" id="UP000187194">
    <property type="component" value="Unassembled WGS sequence"/>
</dbReference>
<dbReference type="GO" id="GO:0071770">
    <property type="term" value="P:DIM/DIP cell wall layer assembly"/>
    <property type="evidence" value="ECO:0007669"/>
    <property type="project" value="TreeGrafter"/>
</dbReference>
<dbReference type="InterPro" id="IPR014030">
    <property type="entry name" value="Ketoacyl_synth_N"/>
</dbReference>
<evidence type="ECO:0000256" key="4">
    <source>
        <dbReference type="ARBA" id="ARBA00022490"/>
    </source>
</evidence>
<keyword evidence="3" id="KW-0596">Phosphopantetheine</keyword>
<dbReference type="Pfam" id="PF00109">
    <property type="entry name" value="ketoacyl-synt"/>
    <property type="match status" value="1"/>
</dbReference>
<evidence type="ECO:0000256" key="7">
    <source>
        <dbReference type="ARBA" id="ARBA00022737"/>
    </source>
</evidence>
<dbReference type="PANTHER" id="PTHR43775">
    <property type="entry name" value="FATTY ACID SYNTHASE"/>
    <property type="match status" value="1"/>
</dbReference>
<dbReference type="SUPFAM" id="SSF53901">
    <property type="entry name" value="Thiolase-like"/>
    <property type="match status" value="1"/>
</dbReference>
<dbReference type="InterPro" id="IPR020806">
    <property type="entry name" value="PKS_PP-bd"/>
</dbReference>
<proteinExistence type="predicted"/>
<dbReference type="Pfam" id="PF00668">
    <property type="entry name" value="Condensation"/>
    <property type="match status" value="1"/>
</dbReference>
<dbReference type="GO" id="GO:0004312">
    <property type="term" value="F:fatty acid synthase activity"/>
    <property type="evidence" value="ECO:0007669"/>
    <property type="project" value="TreeGrafter"/>
</dbReference>
<evidence type="ECO:0000259" key="9">
    <source>
        <dbReference type="PROSITE" id="PS52004"/>
    </source>
</evidence>
<keyword evidence="7" id="KW-0677">Repeat</keyword>
<dbReference type="Pfam" id="PF00550">
    <property type="entry name" value="PP-binding"/>
    <property type="match status" value="1"/>
</dbReference>
<comment type="subcellular location">
    <subcellularLocation>
        <location evidence="1">Cytoplasm</location>
    </subcellularLocation>
</comment>
<comment type="caution">
    <text evidence="10">The sequence shown here is derived from an EMBL/GenBank/DDBJ whole genome shotgun (WGS) entry which is preliminary data.</text>
</comment>
<dbReference type="InterPro" id="IPR036736">
    <property type="entry name" value="ACP-like_sf"/>
</dbReference>
<dbReference type="PROSITE" id="PS50075">
    <property type="entry name" value="CARRIER"/>
    <property type="match status" value="1"/>
</dbReference>
<feature type="non-terminal residue" evidence="10">
    <location>
        <position position="926"/>
    </location>
</feature>
<dbReference type="SMART" id="SM00823">
    <property type="entry name" value="PKS_PP"/>
    <property type="match status" value="1"/>
</dbReference>
<reference evidence="10 11" key="1">
    <citation type="submission" date="2017-01" db="EMBL/GenBank/DDBJ databases">
        <title>Phylogeographic, genomic and meropenem susceptibility analysis of Burkholderia ubonensis.</title>
        <authorList>
            <person name="Price E.P."/>
            <person name="Sarovich D.S."/>
            <person name="Webb J.R."/>
            <person name="Hall C.M."/>
            <person name="Sahl J.W."/>
            <person name="Kaestli M."/>
            <person name="Mayo M."/>
            <person name="Harrington G."/>
            <person name="Baker A.L."/>
            <person name="Sidak-Loftis L.C."/>
            <person name="Lummis M."/>
            <person name="Schupp J.M."/>
            <person name="Gillece J.D."/>
            <person name="Tuanyok A."/>
            <person name="Warner J."/>
            <person name="Busch J.D."/>
            <person name="Keim P."/>
            <person name="Currie B.J."/>
            <person name="Wagner D.M."/>
        </authorList>
    </citation>
    <scope>NUCLEOTIDE SEQUENCE [LARGE SCALE GENOMIC DNA]</scope>
    <source>
        <strain evidence="10 11">A21</strain>
    </source>
</reference>
<evidence type="ECO:0000256" key="2">
    <source>
        <dbReference type="ARBA" id="ARBA00004792"/>
    </source>
</evidence>
<evidence type="ECO:0000313" key="11">
    <source>
        <dbReference type="Proteomes" id="UP000187194"/>
    </source>
</evidence>
<dbReference type="InterPro" id="IPR054514">
    <property type="entry name" value="RhiE-like_linker"/>
</dbReference>
<dbReference type="PANTHER" id="PTHR43775:SF37">
    <property type="entry name" value="SI:DKEY-61P9.11"/>
    <property type="match status" value="1"/>
</dbReference>
<dbReference type="SMART" id="SM00825">
    <property type="entry name" value="PKS_KS"/>
    <property type="match status" value="1"/>
</dbReference>
<dbReference type="GO" id="GO:0031177">
    <property type="term" value="F:phosphopantetheine binding"/>
    <property type="evidence" value="ECO:0007669"/>
    <property type="project" value="InterPro"/>
</dbReference>
<dbReference type="Gene3D" id="1.10.1200.10">
    <property type="entry name" value="ACP-like"/>
    <property type="match status" value="1"/>
</dbReference>
<dbReference type="InterPro" id="IPR016039">
    <property type="entry name" value="Thiolase-like"/>
</dbReference>
<evidence type="ECO:0000256" key="5">
    <source>
        <dbReference type="ARBA" id="ARBA00022553"/>
    </source>
</evidence>
<dbReference type="EMBL" id="MTJZ01000049">
    <property type="protein sequence ID" value="OMG70618.1"/>
    <property type="molecule type" value="Genomic_DNA"/>
</dbReference>
<evidence type="ECO:0000256" key="3">
    <source>
        <dbReference type="ARBA" id="ARBA00022450"/>
    </source>
</evidence>
<dbReference type="CDD" id="cd00833">
    <property type="entry name" value="PKS"/>
    <property type="match status" value="1"/>
</dbReference>
<dbReference type="SUPFAM" id="SSF47336">
    <property type="entry name" value="ACP-like"/>
    <property type="match status" value="1"/>
</dbReference>
<feature type="domain" description="Ketosynthase family 3 (KS3)" evidence="9">
    <location>
        <begin position="1"/>
        <end position="409"/>
    </location>
</feature>
<keyword evidence="5" id="KW-0597">Phosphoprotein</keyword>
<dbReference type="Pfam" id="PF02801">
    <property type="entry name" value="Ketoacyl-synt_C"/>
    <property type="match status" value="1"/>
</dbReference>
<feature type="domain" description="Carrier" evidence="8">
    <location>
        <begin position="606"/>
        <end position="681"/>
    </location>
</feature>
<accession>A0A1R1J630</accession>
<gene>
    <name evidence="10" type="ORF">BW685_25445</name>
</gene>
<dbReference type="PROSITE" id="PS52004">
    <property type="entry name" value="KS3_2"/>
    <property type="match status" value="1"/>
</dbReference>
<dbReference type="GO" id="GO:0005737">
    <property type="term" value="C:cytoplasm"/>
    <property type="evidence" value="ECO:0007669"/>
    <property type="project" value="UniProtKB-SubCell"/>
</dbReference>
<dbReference type="InterPro" id="IPR023213">
    <property type="entry name" value="CAT-like_dom_sf"/>
</dbReference>
<dbReference type="InterPro" id="IPR020841">
    <property type="entry name" value="PKS_Beta-ketoAc_synthase_dom"/>
</dbReference>
<feature type="non-terminal residue" evidence="10">
    <location>
        <position position="1"/>
    </location>
</feature>
<dbReference type="SUPFAM" id="SSF52777">
    <property type="entry name" value="CoA-dependent acyltransferases"/>
    <property type="match status" value="1"/>
</dbReference>
<dbReference type="FunFam" id="3.30.559.10:FF:000023">
    <property type="entry name" value="Non-ribosomal peptide synthetase"/>
    <property type="match status" value="1"/>
</dbReference>
<organism evidence="10 11">
    <name type="scientific">Burkholderia ubonensis</name>
    <dbReference type="NCBI Taxonomy" id="101571"/>
    <lineage>
        <taxon>Bacteria</taxon>
        <taxon>Pseudomonadati</taxon>
        <taxon>Pseudomonadota</taxon>
        <taxon>Betaproteobacteria</taxon>
        <taxon>Burkholderiales</taxon>
        <taxon>Burkholderiaceae</taxon>
        <taxon>Burkholderia</taxon>
        <taxon>Burkholderia cepacia complex</taxon>
    </lineage>
</organism>
<dbReference type="GO" id="GO:0005886">
    <property type="term" value="C:plasma membrane"/>
    <property type="evidence" value="ECO:0007669"/>
    <property type="project" value="TreeGrafter"/>
</dbReference>
<evidence type="ECO:0000259" key="8">
    <source>
        <dbReference type="PROSITE" id="PS50075"/>
    </source>
</evidence>
<evidence type="ECO:0000256" key="6">
    <source>
        <dbReference type="ARBA" id="ARBA00022679"/>
    </source>
</evidence>
<sequence length="926" mass="100416">DALWANLRAGRDCVTEVPADRWDMTPWYDPRKVRPGKSYTKWGGFIDGVDQFDALFFNISPREAQALDPQARLFLQTTWTLLERAGYTRESLQRRYQGRVGVYVGAMAQLAEPAADGDTVIASLSASSAIANRVSHFFNFEGPSIAIDTMCSSAMMALHLACRDLQQGECALAVAGGVNLTLSPQKYVGLSQVQLVGSRPESRSFTDGDGHLPAETVGAVLLKPLSRALADGDPIMAVIKGTATQHSGRSQSYAVPNPKAQARVIGESLRRAGVGPESIGWIEAAAAGTALSDAIEVAALNSVFGGLRSAGRQVAVGAVKSNLGHPELASGIAQLAKVVQQMRHGELAPLLDVGEPNRQIRLDETPFVLQRERAAWTPMTDVDGAPQPRRALINSFAAGGTYVSVVVEEHVRRGASRRDALAPVGPFLFVWSARTDERLRVVAERALHRLEREEGVDLADLAYTLQIGREAMDRRLAVVAATREALCANLRAWLDGTETAGGTVCHGPDETAAESLQVLFGGQGGESLAAALVSERNLEGLALYWAQGGSVAWDRLQGEGGGRRIEWETYPFAPTAYPIHYGAPVSGEGQPAAAQPTHSMPGIVESGIEDVVAQAVAAALGIPPGELPRRKPLQTLGYNSIAAMELKYRLEAALQSEIGLELIADSSRSVVDLAGQLGGVQRGSRASSAPTEAVLPVWSPDPAARHEPFPLTDMQEAFLLGRQATSDGERVGAHIYAEIEVAGALDIVRLNRAWNRLVSRHDMLRAVMADGMQRVLESVPEYRCKTTDFRIMEAGERRFKAGLLRETMEHRVFAGDEWPLFDIRVAILDEGRYRIHFSIDELIVDGLSVDTLMRQWDRLYADPEQSLTPLALTFRDYVLAMKAYEGSARYQRDVAYWLERLTHLPGGPALPRAAVLPEGEAALQRT</sequence>
<dbReference type="AlphaFoldDB" id="A0A1R1J630"/>
<keyword evidence="4" id="KW-0963">Cytoplasm</keyword>
<dbReference type="Pfam" id="PF22336">
    <property type="entry name" value="RhiE-like_linker"/>
    <property type="match status" value="1"/>
</dbReference>
<comment type="pathway">
    <text evidence="2">Antibiotic biosynthesis.</text>
</comment>
<protein>
    <submittedName>
        <fullName evidence="10">Uncharacterized protein</fullName>
    </submittedName>
</protein>
<dbReference type="Gene3D" id="1.10.1240.100">
    <property type="match status" value="1"/>
</dbReference>
<dbReference type="GO" id="GO:0006633">
    <property type="term" value="P:fatty acid biosynthetic process"/>
    <property type="evidence" value="ECO:0007669"/>
    <property type="project" value="TreeGrafter"/>
</dbReference>
<dbReference type="InterPro" id="IPR050091">
    <property type="entry name" value="PKS_NRPS_Biosynth_Enz"/>
</dbReference>
<evidence type="ECO:0000256" key="1">
    <source>
        <dbReference type="ARBA" id="ARBA00004496"/>
    </source>
</evidence>
<evidence type="ECO:0000313" key="10">
    <source>
        <dbReference type="EMBL" id="OMG70618.1"/>
    </source>
</evidence>
<keyword evidence="6" id="KW-0808">Transferase</keyword>
<name>A0A1R1J630_9BURK</name>
<dbReference type="InterPro" id="IPR001242">
    <property type="entry name" value="Condensation_dom"/>
</dbReference>